<dbReference type="RefSeq" id="WP_010978714.1">
    <property type="nucleotide sequence ID" value="NZ_BAABQO010000012.1"/>
</dbReference>
<dbReference type="SMR" id="A0A832WUY5"/>
<sequence>MAEVIKSIMRKFPLGVAIVTTNWKGELVGMTVNTFNSLSLNPPLVSFFADRMKGNDIPYKESKYFVVNFTDNEELFNIFALKPVKERFREIKYKEGIGGCPILYDSYAYIEAKLYDTIDVGDHSIIVGEVIDGYQIRDNFTPLVYMNRKYYKLSSL</sequence>
<gene>
    <name evidence="4" type="ORF">HA332_03555</name>
</gene>
<dbReference type="SMART" id="SM00903">
    <property type="entry name" value="Flavin_Reduct"/>
    <property type="match status" value="1"/>
</dbReference>
<dbReference type="InterPro" id="IPR050268">
    <property type="entry name" value="NADH-dep_flavin_reductase"/>
</dbReference>
<organism evidence="4 5">
    <name type="scientific">Sulfurisphaera tokodaii</name>
    <dbReference type="NCBI Taxonomy" id="111955"/>
    <lineage>
        <taxon>Archaea</taxon>
        <taxon>Thermoproteota</taxon>
        <taxon>Thermoprotei</taxon>
        <taxon>Sulfolobales</taxon>
        <taxon>Sulfolobaceae</taxon>
        <taxon>Sulfurisphaera</taxon>
    </lineage>
</organism>
<comment type="cofactor">
    <cofactor evidence="1">
        <name>FMN</name>
        <dbReference type="ChEBI" id="CHEBI:58210"/>
    </cofactor>
</comment>
<keyword evidence="2" id="KW-0560">Oxidoreductase</keyword>
<evidence type="ECO:0000256" key="2">
    <source>
        <dbReference type="ARBA" id="ARBA00023002"/>
    </source>
</evidence>
<feature type="domain" description="Flavin reductase like" evidence="3">
    <location>
        <begin position="9"/>
        <end position="152"/>
    </location>
</feature>
<proteinExistence type="predicted"/>
<dbReference type="Proteomes" id="UP000646844">
    <property type="component" value="Unassembled WGS sequence"/>
</dbReference>
<dbReference type="Gene3D" id="2.30.110.10">
    <property type="entry name" value="Electron Transport, Fmn-binding Protein, Chain A"/>
    <property type="match status" value="1"/>
</dbReference>
<dbReference type="GO" id="GO:0010181">
    <property type="term" value="F:FMN binding"/>
    <property type="evidence" value="ECO:0007669"/>
    <property type="project" value="InterPro"/>
</dbReference>
<dbReference type="GeneID" id="1458681"/>
<dbReference type="OMA" id="QFCTGVT"/>
<dbReference type="Pfam" id="PF01613">
    <property type="entry name" value="Flavin_Reduct"/>
    <property type="match status" value="1"/>
</dbReference>
<dbReference type="InterPro" id="IPR012349">
    <property type="entry name" value="Split_barrel_FMN-bd"/>
</dbReference>
<evidence type="ECO:0000256" key="1">
    <source>
        <dbReference type="ARBA" id="ARBA00001917"/>
    </source>
</evidence>
<evidence type="ECO:0000259" key="3">
    <source>
        <dbReference type="SMART" id="SM00903"/>
    </source>
</evidence>
<comment type="caution">
    <text evidence="4">The sequence shown here is derived from an EMBL/GenBank/DDBJ whole genome shotgun (WGS) entry which is preliminary data.</text>
</comment>
<dbReference type="EMBL" id="DUJO01000017">
    <property type="protein sequence ID" value="HII73461.1"/>
    <property type="molecule type" value="Genomic_DNA"/>
</dbReference>
<dbReference type="SUPFAM" id="SSF50475">
    <property type="entry name" value="FMN-binding split barrel"/>
    <property type="match status" value="1"/>
</dbReference>
<dbReference type="InterPro" id="IPR002563">
    <property type="entry name" value="Flavin_Rdtase-like_dom"/>
</dbReference>
<dbReference type="GO" id="GO:0042602">
    <property type="term" value="F:riboflavin reductase (NADPH) activity"/>
    <property type="evidence" value="ECO:0007669"/>
    <property type="project" value="TreeGrafter"/>
</dbReference>
<dbReference type="PANTHER" id="PTHR30466">
    <property type="entry name" value="FLAVIN REDUCTASE"/>
    <property type="match status" value="1"/>
</dbReference>
<reference evidence="4" key="1">
    <citation type="journal article" date="2020" name="bioRxiv">
        <title>A rank-normalized archaeal taxonomy based on genome phylogeny resolves widespread incomplete and uneven classifications.</title>
        <authorList>
            <person name="Rinke C."/>
            <person name="Chuvochina M."/>
            <person name="Mussig A.J."/>
            <person name="Chaumeil P.-A."/>
            <person name="Waite D.W."/>
            <person name="Whitman W.B."/>
            <person name="Parks D.H."/>
            <person name="Hugenholtz P."/>
        </authorList>
    </citation>
    <scope>NUCLEOTIDE SEQUENCE</scope>
    <source>
        <strain evidence="4">UBA8838</strain>
    </source>
</reference>
<dbReference type="PANTHER" id="PTHR30466:SF1">
    <property type="entry name" value="FMN REDUCTASE (NADH) RUTF"/>
    <property type="match status" value="1"/>
</dbReference>
<accession>A0A832WUY5</accession>
<evidence type="ECO:0000313" key="4">
    <source>
        <dbReference type="EMBL" id="HII73461.1"/>
    </source>
</evidence>
<dbReference type="AlphaFoldDB" id="A0A832WUY5"/>
<name>A0A832WUY5_9CREN</name>
<evidence type="ECO:0000313" key="5">
    <source>
        <dbReference type="Proteomes" id="UP000646844"/>
    </source>
</evidence>
<protein>
    <submittedName>
        <fullName evidence="4">Flavin reductase</fullName>
    </submittedName>
</protein>